<dbReference type="GO" id="GO:0036297">
    <property type="term" value="P:interstrand cross-link repair"/>
    <property type="evidence" value="ECO:0007669"/>
    <property type="project" value="InterPro"/>
</dbReference>
<dbReference type="GO" id="GO:0061630">
    <property type="term" value="F:ubiquitin protein ligase activity"/>
    <property type="evidence" value="ECO:0007669"/>
    <property type="project" value="TreeGrafter"/>
</dbReference>
<dbReference type="InterPro" id="IPR026850">
    <property type="entry name" value="FANCL_C"/>
</dbReference>
<dbReference type="SMART" id="SM01197">
    <property type="entry name" value="FANCL_C"/>
    <property type="match status" value="1"/>
</dbReference>
<keyword evidence="6" id="KW-1185">Reference proteome</keyword>
<dbReference type="InterPro" id="IPR013083">
    <property type="entry name" value="Znf_RING/FYVE/PHD"/>
</dbReference>
<evidence type="ECO:0000256" key="1">
    <source>
        <dbReference type="ARBA" id="ARBA00022771"/>
    </source>
</evidence>
<dbReference type="GO" id="GO:0043240">
    <property type="term" value="C:Fanconi anaemia nuclear complex"/>
    <property type="evidence" value="ECO:0007669"/>
    <property type="project" value="InterPro"/>
</dbReference>
<evidence type="ECO:0000313" key="5">
    <source>
        <dbReference type="EnsemblMetazoa" id="AATE020875-PA.1"/>
    </source>
</evidence>
<sequence length="369" mass="42741">MEAFLLKNAFLAEIKPLHFVGLYKQLFKLDLHFPHFPSTKNYRVAIFRGNTEINLGANLCSISEVDEFVEVMFETLEGLLSQSNCITNSVTQEKSSNLTNVAFQVLSVQQQNDLNISFDHSFSQIEITGFESNSMHSLVLHRTTGLQFKVTKHTLPELAVSEVFKRQTTLQRHVQVFVNMLDQLEEFYNNLNTIDELCYVVLPVQIDTKTTYRVFKYNQKVFFKISLHPLQPSAVDIVFIGPTRQVAELRGKYDEKQDEWDPECNVYTNLLRIFDIIAFPMRPTEQTENGTNNDENCGICMAYRDEHSRIPIISCDNDKCSLIFHIRCLKEWFSMQRESKQFFSISIGHCPYCKHKMSSSFDDMIMLSA</sequence>
<dbReference type="PANTHER" id="PTHR13206">
    <property type="entry name" value="UBIQUITIN LIGASE PROTEIN PHF9 FANCONI ANEMIA GROUP L PROTEIN"/>
    <property type="match status" value="1"/>
</dbReference>
<protein>
    <recommendedName>
        <fullName evidence="4">RING-type domain-containing protein</fullName>
    </recommendedName>
</protein>
<dbReference type="Gene3D" id="3.30.40.10">
    <property type="entry name" value="Zinc/RING finger domain, C3HC4 (zinc finger)"/>
    <property type="match status" value="1"/>
</dbReference>
<dbReference type="PROSITE" id="PS50089">
    <property type="entry name" value="ZF_RING_2"/>
    <property type="match status" value="1"/>
</dbReference>
<dbReference type="Pfam" id="PF11793">
    <property type="entry name" value="FANCL_C"/>
    <property type="match status" value="1"/>
</dbReference>
<evidence type="ECO:0000256" key="2">
    <source>
        <dbReference type="ARBA" id="ARBA00022833"/>
    </source>
</evidence>
<keyword evidence="1 3" id="KW-0863">Zinc-finger</keyword>
<dbReference type="VEuPathDB" id="VectorBase:AATE020875"/>
<name>A0A182JMK0_ANOAO</name>
<dbReference type="InterPro" id="IPR044037">
    <property type="entry name" value="FANCL_d3"/>
</dbReference>
<dbReference type="Proteomes" id="UP000075880">
    <property type="component" value="Unassembled WGS sequence"/>
</dbReference>
<organism evidence="5">
    <name type="scientific">Anopheles atroparvus</name>
    <name type="common">European mosquito</name>
    <dbReference type="NCBI Taxonomy" id="41427"/>
    <lineage>
        <taxon>Eukaryota</taxon>
        <taxon>Metazoa</taxon>
        <taxon>Ecdysozoa</taxon>
        <taxon>Arthropoda</taxon>
        <taxon>Hexapoda</taxon>
        <taxon>Insecta</taxon>
        <taxon>Pterygota</taxon>
        <taxon>Neoptera</taxon>
        <taxon>Endopterygota</taxon>
        <taxon>Diptera</taxon>
        <taxon>Nematocera</taxon>
        <taxon>Culicoidea</taxon>
        <taxon>Culicidae</taxon>
        <taxon>Anophelinae</taxon>
        <taxon>Anopheles</taxon>
    </lineage>
</organism>
<evidence type="ECO:0000256" key="3">
    <source>
        <dbReference type="PROSITE-ProRule" id="PRU00175"/>
    </source>
</evidence>
<dbReference type="InterPro" id="IPR043003">
    <property type="entry name" value="FANCL_d3_sf"/>
</dbReference>
<keyword evidence="2" id="KW-0862">Zinc</keyword>
<evidence type="ECO:0000259" key="4">
    <source>
        <dbReference type="PROSITE" id="PS50089"/>
    </source>
</evidence>
<dbReference type="GO" id="GO:0008270">
    <property type="term" value="F:zinc ion binding"/>
    <property type="evidence" value="ECO:0007669"/>
    <property type="project" value="UniProtKB-KW"/>
</dbReference>
<dbReference type="SUPFAM" id="SSF57850">
    <property type="entry name" value="RING/U-box"/>
    <property type="match status" value="1"/>
</dbReference>
<dbReference type="Gene3D" id="3.10.110.20">
    <property type="entry name" value="RWD domain-like"/>
    <property type="match status" value="1"/>
</dbReference>
<dbReference type="AlphaFoldDB" id="A0A182JMK0"/>
<dbReference type="EnsemblMetazoa" id="ENSAATROPT004851">
    <property type="protein sequence ID" value="ENSAATROPP004587"/>
    <property type="gene ID" value="ENSAATROPG003870"/>
</dbReference>
<dbReference type="Pfam" id="PF18891">
    <property type="entry name" value="FANCL_d3"/>
    <property type="match status" value="1"/>
</dbReference>
<dbReference type="EMBL" id="AXCP01008105">
    <property type="status" value="NOT_ANNOTATED_CDS"/>
    <property type="molecule type" value="Genomic_DNA"/>
</dbReference>
<dbReference type="OrthoDB" id="10263265at2759"/>
<dbReference type="InterPro" id="IPR001841">
    <property type="entry name" value="Znf_RING"/>
</dbReference>
<feature type="domain" description="RING-type" evidence="4">
    <location>
        <begin position="297"/>
        <end position="354"/>
    </location>
</feature>
<dbReference type="GO" id="GO:0006513">
    <property type="term" value="P:protein monoubiquitination"/>
    <property type="evidence" value="ECO:0007669"/>
    <property type="project" value="TreeGrafter"/>
</dbReference>
<reference evidence="6" key="1">
    <citation type="submission" date="2021-09" db="EMBL/GenBank/DDBJ databases">
        <authorList>
            <consortium name="Infravec"/>
            <person name="Campbell I L."/>
            <person name="Maslen G."/>
            <person name="Yates A."/>
        </authorList>
    </citation>
    <scope>NUCLEOTIDE SEQUENCE [LARGE SCALE GENOMIC DNA]</scope>
    <source>
        <strain evidence="6">Infravec2 EBRE</strain>
    </source>
</reference>
<proteinExistence type="predicted"/>
<dbReference type="PANTHER" id="PTHR13206:SF0">
    <property type="entry name" value="E3 UBIQUITIN-PROTEIN LIGASE FANCL"/>
    <property type="match status" value="1"/>
</dbReference>
<dbReference type="STRING" id="41427.A0A182JMK0"/>
<dbReference type="Pfam" id="PF18890">
    <property type="entry name" value="FANCL_d2"/>
    <property type="match status" value="1"/>
</dbReference>
<dbReference type="EnsemblMetazoa" id="AATE020875-RA">
    <property type="protein sequence ID" value="AATE020875-PA.1"/>
    <property type="gene ID" value="AATE020875"/>
</dbReference>
<dbReference type="InterPro" id="IPR043898">
    <property type="entry name" value="FANCL_d2"/>
</dbReference>
<reference evidence="5" key="2">
    <citation type="submission" date="2022-08" db="UniProtKB">
        <authorList>
            <consortium name="EnsemblMetazoa"/>
        </authorList>
    </citation>
    <scope>IDENTIFICATION</scope>
    <source>
        <strain evidence="5">EBRO</strain>
    </source>
</reference>
<keyword evidence="1 3" id="KW-0479">Metal-binding</keyword>
<evidence type="ECO:0000313" key="6">
    <source>
        <dbReference type="Proteomes" id="UP000075880"/>
    </source>
</evidence>
<accession>A0A182JMK0</accession>
<dbReference type="InterPro" id="IPR026848">
    <property type="entry name" value="Fancl"/>
</dbReference>